<dbReference type="AlphaFoldDB" id="A0A7W9KBR3"/>
<feature type="domain" description="SIS" evidence="1">
    <location>
        <begin position="27"/>
        <end position="205"/>
    </location>
</feature>
<organism evidence="2 3">
    <name type="scientific">Kutzneria kofuensis</name>
    <dbReference type="NCBI Taxonomy" id="103725"/>
    <lineage>
        <taxon>Bacteria</taxon>
        <taxon>Bacillati</taxon>
        <taxon>Actinomycetota</taxon>
        <taxon>Actinomycetes</taxon>
        <taxon>Pseudonocardiales</taxon>
        <taxon>Pseudonocardiaceae</taxon>
        <taxon>Kutzneria</taxon>
    </lineage>
</organism>
<dbReference type="NCBIfam" id="NF002805">
    <property type="entry name" value="PRK02947.1"/>
    <property type="match status" value="1"/>
</dbReference>
<dbReference type="Proteomes" id="UP000585638">
    <property type="component" value="Unassembled WGS sequence"/>
</dbReference>
<dbReference type="EMBL" id="JACHIR010000001">
    <property type="protein sequence ID" value="MBB5888889.1"/>
    <property type="molecule type" value="Genomic_DNA"/>
</dbReference>
<name>A0A7W9KBR3_9PSEU</name>
<dbReference type="PANTHER" id="PTHR30390:SF7">
    <property type="entry name" value="PHOSPHOHEPTOSE ISOMERASE"/>
    <property type="match status" value="1"/>
</dbReference>
<proteinExistence type="predicted"/>
<dbReference type="InterPro" id="IPR046348">
    <property type="entry name" value="SIS_dom_sf"/>
</dbReference>
<evidence type="ECO:0000313" key="2">
    <source>
        <dbReference type="EMBL" id="MBB5888889.1"/>
    </source>
</evidence>
<dbReference type="SUPFAM" id="SSF53697">
    <property type="entry name" value="SIS domain"/>
    <property type="match status" value="1"/>
</dbReference>
<dbReference type="CDD" id="cd05013">
    <property type="entry name" value="SIS_RpiR"/>
    <property type="match status" value="1"/>
</dbReference>
<protein>
    <submittedName>
        <fullName evidence="2">Putative phosphosugar-binding protein</fullName>
    </submittedName>
</protein>
<dbReference type="RefSeq" id="WP_184857412.1">
    <property type="nucleotide sequence ID" value="NZ_BAAAWY010000102.1"/>
</dbReference>
<keyword evidence="3" id="KW-1185">Reference proteome</keyword>
<comment type="caution">
    <text evidence="2">The sequence shown here is derived from an EMBL/GenBank/DDBJ whole genome shotgun (WGS) entry which is preliminary data.</text>
</comment>
<dbReference type="Gene3D" id="3.40.50.10490">
    <property type="entry name" value="Glucose-6-phosphate isomerase like protein, domain 1"/>
    <property type="match status" value="1"/>
</dbReference>
<reference evidence="2 3" key="1">
    <citation type="submission" date="2020-08" db="EMBL/GenBank/DDBJ databases">
        <title>Sequencing the genomes of 1000 actinobacteria strains.</title>
        <authorList>
            <person name="Klenk H.-P."/>
        </authorList>
    </citation>
    <scope>NUCLEOTIDE SEQUENCE [LARGE SCALE GENOMIC DNA]</scope>
    <source>
        <strain evidence="2 3">DSM 43851</strain>
    </source>
</reference>
<dbReference type="Pfam" id="PF13580">
    <property type="entry name" value="SIS_2"/>
    <property type="match status" value="1"/>
</dbReference>
<dbReference type="PANTHER" id="PTHR30390">
    <property type="entry name" value="SEDOHEPTULOSE 7-PHOSPHATE ISOMERASE / DNAA INITIATOR-ASSOCIATING FACTOR FOR REPLICATION INITIATION"/>
    <property type="match status" value="1"/>
</dbReference>
<dbReference type="PROSITE" id="PS51464">
    <property type="entry name" value="SIS"/>
    <property type="match status" value="1"/>
</dbReference>
<evidence type="ECO:0000313" key="3">
    <source>
        <dbReference type="Proteomes" id="UP000585638"/>
    </source>
</evidence>
<dbReference type="GO" id="GO:1901135">
    <property type="term" value="P:carbohydrate derivative metabolic process"/>
    <property type="evidence" value="ECO:0007669"/>
    <property type="project" value="InterPro"/>
</dbReference>
<dbReference type="GO" id="GO:0097367">
    <property type="term" value="F:carbohydrate derivative binding"/>
    <property type="evidence" value="ECO:0007669"/>
    <property type="project" value="InterPro"/>
</dbReference>
<dbReference type="InterPro" id="IPR001347">
    <property type="entry name" value="SIS_dom"/>
</dbReference>
<dbReference type="InterPro" id="IPR035472">
    <property type="entry name" value="RpiR-like_SIS"/>
</dbReference>
<evidence type="ECO:0000259" key="1">
    <source>
        <dbReference type="PROSITE" id="PS51464"/>
    </source>
</evidence>
<accession>A0A7W9KBR3</accession>
<dbReference type="InterPro" id="IPR050099">
    <property type="entry name" value="SIS_GmhA/DiaA_subfam"/>
</dbReference>
<sequence>MTEDYGTFLREELGRIERHNADALDKVADVLLAAIKADGTVLAAGAGHSLAAVAETFYRAGGLACVRPLYHPSLLPMHGAVSSTTAERKSGLAAEVLTGVELTERDVLIIFSTSGINPYPVELARQAKAAGTPVVAFTSIATSSVAPKRAGTTLAEEASFVLDNLVIPGDSAYPPGAPVTAPSSSLANAFLWNLLLVRLLDRATATGFELPLWRSANVEGGDAANKALLAKYTPRIDVLA</sequence>
<gene>
    <name evidence="2" type="ORF">BJ998_000085</name>
</gene>